<dbReference type="EMBL" id="CP039355">
    <property type="protein sequence ID" value="QCE14544.1"/>
    <property type="molecule type" value="Genomic_DNA"/>
</dbReference>
<dbReference type="AlphaFoldDB" id="A0A4D6NPD9"/>
<evidence type="ECO:0000313" key="2">
    <source>
        <dbReference type="EMBL" id="QCE14544.1"/>
    </source>
</evidence>
<organism evidence="2 3">
    <name type="scientific">Vigna unguiculata</name>
    <name type="common">Cowpea</name>
    <dbReference type="NCBI Taxonomy" id="3917"/>
    <lineage>
        <taxon>Eukaryota</taxon>
        <taxon>Viridiplantae</taxon>
        <taxon>Streptophyta</taxon>
        <taxon>Embryophyta</taxon>
        <taxon>Tracheophyta</taxon>
        <taxon>Spermatophyta</taxon>
        <taxon>Magnoliopsida</taxon>
        <taxon>eudicotyledons</taxon>
        <taxon>Gunneridae</taxon>
        <taxon>Pentapetalae</taxon>
        <taxon>rosids</taxon>
        <taxon>fabids</taxon>
        <taxon>Fabales</taxon>
        <taxon>Fabaceae</taxon>
        <taxon>Papilionoideae</taxon>
        <taxon>50 kb inversion clade</taxon>
        <taxon>NPAAA clade</taxon>
        <taxon>indigoferoid/millettioid clade</taxon>
        <taxon>Phaseoleae</taxon>
        <taxon>Vigna</taxon>
    </lineage>
</organism>
<sequence>MAVIPKQIQAQENKYATQNHAVSPKPLAQAEGSRSGEIGSLMRAPPSPRRGLKEDKGLGNAGSRLSEIPLAWATSETLRHSPDIEHTSTTAQRANGRKGVEDSFELAQQQWGRNPSRRCVAVAAQGKDQVSESVGYPRFSWRLVGAEMARLTARWSDFRRGGRDWFASLLRCCRFMKAAMVAGAGAVEARWRWRDCVSQVQQLEWMMVVSLQQLMEARRCTEQALWRRGGGGASQGLWWLVCGRLRWCVVVAEKKMVVAGVAGEGGVHDSAVGCEKKMVAPPLLQIGGGRRGDGGGGCHGDGRRWRLGFGRLKVMTWQHVIG</sequence>
<feature type="region of interest" description="Disordered" evidence="1">
    <location>
        <begin position="13"/>
        <end position="62"/>
    </location>
</feature>
<keyword evidence="3" id="KW-1185">Reference proteome</keyword>
<dbReference type="Proteomes" id="UP000501690">
    <property type="component" value="Linkage Group LG11"/>
</dbReference>
<name>A0A4D6NPD9_VIGUN</name>
<feature type="region of interest" description="Disordered" evidence="1">
    <location>
        <begin position="79"/>
        <end position="98"/>
    </location>
</feature>
<gene>
    <name evidence="2" type="ORF">DEO72_LG11g1547</name>
</gene>
<protein>
    <submittedName>
        <fullName evidence="2">Uncharacterized protein</fullName>
    </submittedName>
</protein>
<evidence type="ECO:0000313" key="3">
    <source>
        <dbReference type="Proteomes" id="UP000501690"/>
    </source>
</evidence>
<evidence type="ECO:0000256" key="1">
    <source>
        <dbReference type="SAM" id="MobiDB-lite"/>
    </source>
</evidence>
<accession>A0A4D6NPD9</accession>
<reference evidence="2 3" key="1">
    <citation type="submission" date="2019-04" db="EMBL/GenBank/DDBJ databases">
        <title>An improved genome assembly and genetic linkage map for asparagus bean, Vigna unguiculata ssp. sesquipedialis.</title>
        <authorList>
            <person name="Xia Q."/>
            <person name="Zhang R."/>
            <person name="Dong Y."/>
        </authorList>
    </citation>
    <scope>NUCLEOTIDE SEQUENCE [LARGE SCALE GENOMIC DNA]</scope>
    <source>
        <tissue evidence="2">Leaf</tissue>
    </source>
</reference>
<proteinExistence type="predicted"/>